<dbReference type="AlphaFoldDB" id="A0A5E4AIP2"/>
<evidence type="ECO:0000313" key="4">
    <source>
        <dbReference type="Proteomes" id="UP000335636"/>
    </source>
</evidence>
<accession>A0A5E4AIP2</accession>
<feature type="region of interest" description="Disordered" evidence="1">
    <location>
        <begin position="1"/>
        <end position="40"/>
    </location>
</feature>
<sequence length="59" mass="6082">MASGVEAVNDQRDHGGRFGALCAASAPGEPRRSPALGPGSSQLSALVFAWSPGSIYFLY</sequence>
<dbReference type="Proteomes" id="UP000335636">
    <property type="component" value="Unassembled WGS sequence"/>
</dbReference>
<dbReference type="EMBL" id="CABDUW010000074">
    <property type="protein sequence ID" value="VTJ57065.1"/>
    <property type="molecule type" value="Genomic_DNA"/>
</dbReference>
<evidence type="ECO:0000256" key="1">
    <source>
        <dbReference type="SAM" id="MobiDB-lite"/>
    </source>
</evidence>
<organism evidence="3 4">
    <name type="scientific">Marmota monax</name>
    <name type="common">Woodchuck</name>
    <dbReference type="NCBI Taxonomy" id="9995"/>
    <lineage>
        <taxon>Eukaryota</taxon>
        <taxon>Metazoa</taxon>
        <taxon>Chordata</taxon>
        <taxon>Craniata</taxon>
        <taxon>Vertebrata</taxon>
        <taxon>Euteleostomi</taxon>
        <taxon>Mammalia</taxon>
        <taxon>Eutheria</taxon>
        <taxon>Euarchontoglires</taxon>
        <taxon>Glires</taxon>
        <taxon>Rodentia</taxon>
        <taxon>Sciuromorpha</taxon>
        <taxon>Sciuridae</taxon>
        <taxon>Xerinae</taxon>
        <taxon>Marmotini</taxon>
        <taxon>Marmota</taxon>
    </lineage>
</organism>
<name>A0A5E4AIP2_MARMO</name>
<keyword evidence="4" id="KW-1185">Reference proteome</keyword>
<protein>
    <submittedName>
        <fullName evidence="3">Uncharacterized protein</fullName>
    </submittedName>
</protein>
<reference evidence="3 4" key="1">
    <citation type="submission" date="2019-04" db="EMBL/GenBank/DDBJ databases">
        <authorList>
            <person name="Alioto T."/>
            <person name="Alioto T."/>
        </authorList>
    </citation>
    <scope>NUCLEOTIDE SEQUENCE [LARGE SCALE GENOMIC DNA]</scope>
</reference>
<evidence type="ECO:0000313" key="2">
    <source>
        <dbReference type="EMBL" id="KAF7469252.1"/>
    </source>
</evidence>
<evidence type="ECO:0000313" key="3">
    <source>
        <dbReference type="EMBL" id="VTJ57065.1"/>
    </source>
</evidence>
<gene>
    <name evidence="2" type="ORF">GHT09_019509</name>
    <name evidence="3" type="ORF">MONAX_5E045439</name>
</gene>
<reference evidence="2" key="2">
    <citation type="submission" date="2020-08" db="EMBL/GenBank/DDBJ databases">
        <authorList>
            <person name="Shumante A."/>
            <person name="Zimin A.V."/>
            <person name="Puiu D."/>
            <person name="Salzberg S.L."/>
        </authorList>
    </citation>
    <scope>NUCLEOTIDE SEQUENCE</scope>
    <source>
        <strain evidence="2">WC2-LM</strain>
        <tissue evidence="2">Liver</tissue>
    </source>
</reference>
<proteinExistence type="predicted"/>
<dbReference type="EMBL" id="WJEC01007673">
    <property type="protein sequence ID" value="KAF7469252.1"/>
    <property type="molecule type" value="Genomic_DNA"/>
</dbReference>
<dbReference type="Proteomes" id="UP000662637">
    <property type="component" value="Unassembled WGS sequence"/>
</dbReference>